<evidence type="ECO:0000313" key="2">
    <source>
        <dbReference type="Proteomes" id="UP001237642"/>
    </source>
</evidence>
<reference evidence="1" key="2">
    <citation type="submission" date="2023-05" db="EMBL/GenBank/DDBJ databases">
        <authorList>
            <person name="Schelkunov M.I."/>
        </authorList>
    </citation>
    <scope>NUCLEOTIDE SEQUENCE</scope>
    <source>
        <strain evidence="1">Hsosn_3</strain>
        <tissue evidence="1">Leaf</tissue>
    </source>
</reference>
<reference evidence="1" key="1">
    <citation type="submission" date="2023-02" db="EMBL/GenBank/DDBJ databases">
        <title>Genome of toxic invasive species Heracleum sosnowskyi carries increased number of genes despite the absence of recent whole-genome duplications.</title>
        <authorList>
            <person name="Schelkunov M."/>
            <person name="Shtratnikova V."/>
            <person name="Makarenko M."/>
            <person name="Klepikova A."/>
            <person name="Omelchenko D."/>
            <person name="Novikova G."/>
            <person name="Obukhova E."/>
            <person name="Bogdanov V."/>
            <person name="Penin A."/>
            <person name="Logacheva M."/>
        </authorList>
    </citation>
    <scope>NUCLEOTIDE SEQUENCE</scope>
    <source>
        <strain evidence="1">Hsosn_3</strain>
        <tissue evidence="1">Leaf</tissue>
    </source>
</reference>
<gene>
    <name evidence="1" type="ORF">POM88_022941</name>
</gene>
<evidence type="ECO:0000313" key="1">
    <source>
        <dbReference type="EMBL" id="KAK1385206.1"/>
    </source>
</evidence>
<dbReference type="Proteomes" id="UP001237642">
    <property type="component" value="Unassembled WGS sequence"/>
</dbReference>
<comment type="caution">
    <text evidence="1">The sequence shown here is derived from an EMBL/GenBank/DDBJ whole genome shotgun (WGS) entry which is preliminary data.</text>
</comment>
<organism evidence="1 2">
    <name type="scientific">Heracleum sosnowskyi</name>
    <dbReference type="NCBI Taxonomy" id="360622"/>
    <lineage>
        <taxon>Eukaryota</taxon>
        <taxon>Viridiplantae</taxon>
        <taxon>Streptophyta</taxon>
        <taxon>Embryophyta</taxon>
        <taxon>Tracheophyta</taxon>
        <taxon>Spermatophyta</taxon>
        <taxon>Magnoliopsida</taxon>
        <taxon>eudicotyledons</taxon>
        <taxon>Gunneridae</taxon>
        <taxon>Pentapetalae</taxon>
        <taxon>asterids</taxon>
        <taxon>campanulids</taxon>
        <taxon>Apiales</taxon>
        <taxon>Apiaceae</taxon>
        <taxon>Apioideae</taxon>
        <taxon>apioid superclade</taxon>
        <taxon>Tordylieae</taxon>
        <taxon>Tordyliinae</taxon>
        <taxon>Heracleum</taxon>
    </lineage>
</organism>
<dbReference type="AlphaFoldDB" id="A0AAD8IGQ5"/>
<protein>
    <submittedName>
        <fullName evidence="1">Uncharacterized protein</fullName>
    </submittedName>
</protein>
<sequence>MKCLRKLIGSRRVLGSLETTYQYHNKCVSNNPIHTPTTCSVFLQSHSGLANKFSPNPRSVCSGRCDSDTEILESKEKQFQIIQKGDTVNLSQLLFTKNRDYLIRYNHPQLVTAHHLAGKEKRFLFTLLKIRW</sequence>
<dbReference type="EMBL" id="JAUIZM010000005">
    <property type="protein sequence ID" value="KAK1385206.1"/>
    <property type="molecule type" value="Genomic_DNA"/>
</dbReference>
<proteinExistence type="predicted"/>
<name>A0AAD8IGQ5_9APIA</name>
<keyword evidence="2" id="KW-1185">Reference proteome</keyword>
<accession>A0AAD8IGQ5</accession>